<feature type="region of interest" description="Disordered" evidence="3">
    <location>
        <begin position="438"/>
        <end position="460"/>
    </location>
</feature>
<dbReference type="Proteomes" id="UP000694925">
    <property type="component" value="Unplaced"/>
</dbReference>
<feature type="DNA-binding region" description="Fork-head" evidence="2">
    <location>
        <begin position="376"/>
        <end position="444"/>
    </location>
</feature>
<evidence type="ECO:0000313" key="6">
    <source>
        <dbReference type="RefSeq" id="XP_017880999.1"/>
    </source>
</evidence>
<organism evidence="5 6">
    <name type="scientific">Ceratina calcarata</name>
    <dbReference type="NCBI Taxonomy" id="156304"/>
    <lineage>
        <taxon>Eukaryota</taxon>
        <taxon>Metazoa</taxon>
        <taxon>Ecdysozoa</taxon>
        <taxon>Arthropoda</taxon>
        <taxon>Hexapoda</taxon>
        <taxon>Insecta</taxon>
        <taxon>Pterygota</taxon>
        <taxon>Neoptera</taxon>
        <taxon>Endopterygota</taxon>
        <taxon>Hymenoptera</taxon>
        <taxon>Apocrita</taxon>
        <taxon>Aculeata</taxon>
        <taxon>Apoidea</taxon>
        <taxon>Anthophila</taxon>
        <taxon>Apidae</taxon>
        <taxon>Ceratina</taxon>
        <taxon>Zadontomerus</taxon>
    </lineage>
</organism>
<dbReference type="Gene3D" id="3.30.420.10">
    <property type="entry name" value="Ribonuclease H-like superfamily/Ribonuclease H"/>
    <property type="match status" value="1"/>
</dbReference>
<dbReference type="RefSeq" id="XP_017880999.1">
    <property type="nucleotide sequence ID" value="XM_018025510.2"/>
</dbReference>
<evidence type="ECO:0000256" key="2">
    <source>
        <dbReference type="PROSITE-ProRule" id="PRU00089"/>
    </source>
</evidence>
<dbReference type="PROSITE" id="PS50039">
    <property type="entry name" value="FORK_HEAD_3"/>
    <property type="match status" value="1"/>
</dbReference>
<comment type="subcellular location">
    <subcellularLocation>
        <location evidence="2">Nucleus</location>
    </subcellularLocation>
</comment>
<gene>
    <name evidence="6" type="primary">LOC108625460</name>
</gene>
<protein>
    <submittedName>
        <fullName evidence="6">Uncharacterized protein LOC108625460</fullName>
    </submittedName>
</protein>
<keyword evidence="1 2" id="KW-0238">DNA-binding</keyword>
<dbReference type="GeneID" id="108625460"/>
<dbReference type="PANTHER" id="PTHR33939">
    <property type="entry name" value="PROTEIN CBG22215"/>
    <property type="match status" value="1"/>
</dbReference>
<dbReference type="GO" id="GO:0003700">
    <property type="term" value="F:DNA-binding transcription factor activity"/>
    <property type="evidence" value="ECO:0007669"/>
    <property type="project" value="InterPro"/>
</dbReference>
<feature type="compositionally biased region" description="Polar residues" evidence="3">
    <location>
        <begin position="8"/>
        <end position="21"/>
    </location>
</feature>
<feature type="region of interest" description="Disordered" evidence="3">
    <location>
        <begin position="1"/>
        <end position="21"/>
    </location>
</feature>
<evidence type="ECO:0000256" key="1">
    <source>
        <dbReference type="ARBA" id="ARBA00023125"/>
    </source>
</evidence>
<evidence type="ECO:0000256" key="3">
    <source>
        <dbReference type="SAM" id="MobiDB-lite"/>
    </source>
</evidence>
<dbReference type="KEGG" id="ccal:108625460"/>
<keyword evidence="5" id="KW-1185">Reference proteome</keyword>
<accession>A0AAJ7J0D7</accession>
<keyword evidence="2" id="KW-0539">Nucleus</keyword>
<evidence type="ECO:0000259" key="4">
    <source>
        <dbReference type="PROSITE" id="PS50039"/>
    </source>
</evidence>
<dbReference type="PANTHER" id="PTHR33939:SF1">
    <property type="entry name" value="DUF4371 DOMAIN-CONTAINING PROTEIN"/>
    <property type="match status" value="1"/>
</dbReference>
<evidence type="ECO:0000313" key="5">
    <source>
        <dbReference type="Proteomes" id="UP000694925"/>
    </source>
</evidence>
<sequence>MEEESGKSIMSPTKKNTSGKFVGSSQKMTIINLYKHMTSENPTPKYKPMIKELSKQTGIGKTTIERTISEYKSTGRVTSPNRKKPRVKIFQKLSDEEILGIRKKVHDFWFCREIPNMRKVWEAVNDDPELPSLSESSVYRILKQLEFKCMIRWRNNALIEKDYIVAWRQHYIEDIQQYRSEGRPIYYLDETSINVGDCRRKIWVGTAATSSTNTAKSALSIGNPKTSCKRDRLIIAHVGSSDGFLPGALLCCQSKTDSDDYLKEMNGDTFFTWFRKILLMLKDRAVIVMDDAPYHNMKIEKYPNLGWKKNDIITWLIGKGEKLQSVHYVKAQLLKLVEKHKRPNDKNYVVDEFAKQFGHTVVRLPPYHWELNPIELAWTEIKEYIRTQSTMYKFPDVEYLVEAAVENVTAESWQNLIKHTTEVENKFRQLDYITDDMLDEGDPWVDNQSDDSGGSDSETE</sequence>
<reference evidence="6" key="1">
    <citation type="submission" date="2025-08" db="UniProtKB">
        <authorList>
            <consortium name="RefSeq"/>
        </authorList>
    </citation>
    <scope>IDENTIFICATION</scope>
    <source>
        <tissue evidence="6">Whole body</tissue>
    </source>
</reference>
<dbReference type="GO" id="GO:0005634">
    <property type="term" value="C:nucleus"/>
    <property type="evidence" value="ECO:0007669"/>
    <property type="project" value="UniProtKB-SubCell"/>
</dbReference>
<feature type="domain" description="Fork-head" evidence="4">
    <location>
        <begin position="376"/>
        <end position="444"/>
    </location>
</feature>
<feature type="compositionally biased region" description="Low complexity" evidence="3">
    <location>
        <begin position="450"/>
        <end position="460"/>
    </location>
</feature>
<dbReference type="GO" id="GO:0043565">
    <property type="term" value="F:sequence-specific DNA binding"/>
    <property type="evidence" value="ECO:0007669"/>
    <property type="project" value="InterPro"/>
</dbReference>
<dbReference type="InterPro" id="IPR001766">
    <property type="entry name" value="Fork_head_dom"/>
</dbReference>
<dbReference type="InterPro" id="IPR036397">
    <property type="entry name" value="RNaseH_sf"/>
</dbReference>
<dbReference type="AlphaFoldDB" id="A0AAJ7J0D7"/>
<name>A0AAJ7J0D7_9HYME</name>
<proteinExistence type="predicted"/>